<dbReference type="EMBL" id="CAJOBI010070372">
    <property type="protein sequence ID" value="CAF4454965.1"/>
    <property type="molecule type" value="Genomic_DNA"/>
</dbReference>
<reference evidence="4" key="1">
    <citation type="submission" date="2021-02" db="EMBL/GenBank/DDBJ databases">
        <authorList>
            <person name="Nowell W R."/>
        </authorList>
    </citation>
    <scope>NUCLEOTIDE SEQUENCE</scope>
</reference>
<feature type="non-terminal residue" evidence="4">
    <location>
        <position position="1"/>
    </location>
</feature>
<evidence type="ECO:0000313" key="6">
    <source>
        <dbReference type="Proteomes" id="UP000676336"/>
    </source>
</evidence>
<evidence type="ECO:0000313" key="2">
    <source>
        <dbReference type="EMBL" id="CAF4348707.1"/>
    </source>
</evidence>
<evidence type="ECO:0000313" key="1">
    <source>
        <dbReference type="EMBL" id="CAF4347438.1"/>
    </source>
</evidence>
<dbReference type="EMBL" id="CAJOBI010070679">
    <property type="protein sequence ID" value="CAF4456585.1"/>
    <property type="molecule type" value="Genomic_DNA"/>
</dbReference>
<feature type="non-terminal residue" evidence="4">
    <location>
        <position position="66"/>
    </location>
</feature>
<evidence type="ECO:0000313" key="5">
    <source>
        <dbReference type="EMBL" id="CAF4475623.1"/>
    </source>
</evidence>
<dbReference type="Proteomes" id="UP000681967">
    <property type="component" value="Unassembled WGS sequence"/>
</dbReference>
<gene>
    <name evidence="1" type="ORF">BYL167_LOCUS29357</name>
    <name evidence="2" type="ORF">BYL167_LOCUS29411</name>
    <name evidence="5" type="ORF">GIL414_LOCUS33557</name>
    <name evidence="3" type="ORF">SMN809_LOCUS32890</name>
    <name evidence="4" type="ORF">SMN809_LOCUS32964</name>
</gene>
<proteinExistence type="predicted"/>
<dbReference type="EMBL" id="CAJOBH010044868">
    <property type="protein sequence ID" value="CAF4348707.1"/>
    <property type="molecule type" value="Genomic_DNA"/>
</dbReference>
<evidence type="ECO:0000313" key="4">
    <source>
        <dbReference type="EMBL" id="CAF4456585.1"/>
    </source>
</evidence>
<accession>A0A8S2WRZ6</accession>
<dbReference type="EMBL" id="CAJOBH010044612">
    <property type="protein sequence ID" value="CAF4347438.1"/>
    <property type="molecule type" value="Genomic_DNA"/>
</dbReference>
<sequence>ERALKLQIAQLEAAMRADLGERGTLLDRLTLEKDSNKKTDDEHRAMHLKYLEMKEKYDDLAEKMKF</sequence>
<protein>
    <submittedName>
        <fullName evidence="4">Uncharacterized protein</fullName>
    </submittedName>
</protein>
<evidence type="ECO:0000313" key="3">
    <source>
        <dbReference type="EMBL" id="CAF4454965.1"/>
    </source>
</evidence>
<dbReference type="Proteomes" id="UP000681720">
    <property type="component" value="Unassembled WGS sequence"/>
</dbReference>
<dbReference type="EMBL" id="CAJOBJ010074780">
    <property type="protein sequence ID" value="CAF4475623.1"/>
    <property type="molecule type" value="Genomic_DNA"/>
</dbReference>
<dbReference type="AlphaFoldDB" id="A0A8S2WRZ6"/>
<name>A0A8S2WRZ6_9BILA</name>
<dbReference type="Proteomes" id="UP000676336">
    <property type="component" value="Unassembled WGS sequence"/>
</dbReference>
<organism evidence="4 6">
    <name type="scientific">Rotaria magnacalcarata</name>
    <dbReference type="NCBI Taxonomy" id="392030"/>
    <lineage>
        <taxon>Eukaryota</taxon>
        <taxon>Metazoa</taxon>
        <taxon>Spiralia</taxon>
        <taxon>Gnathifera</taxon>
        <taxon>Rotifera</taxon>
        <taxon>Eurotatoria</taxon>
        <taxon>Bdelloidea</taxon>
        <taxon>Philodinida</taxon>
        <taxon>Philodinidae</taxon>
        <taxon>Rotaria</taxon>
    </lineage>
</organism>
<comment type="caution">
    <text evidence="4">The sequence shown here is derived from an EMBL/GenBank/DDBJ whole genome shotgun (WGS) entry which is preliminary data.</text>
</comment>